<proteinExistence type="predicted"/>
<protein>
    <recommendedName>
        <fullName evidence="4">PEP-CTERM protein-sorting domain-containing protein</fullName>
    </recommendedName>
</protein>
<keyword evidence="1" id="KW-0732">Signal</keyword>
<dbReference type="EMBL" id="SIHJ01000003">
    <property type="protein sequence ID" value="TWT32424.1"/>
    <property type="molecule type" value="Genomic_DNA"/>
</dbReference>
<comment type="caution">
    <text evidence="2">The sequence shown here is derived from an EMBL/GenBank/DDBJ whole genome shotgun (WGS) entry which is preliminary data.</text>
</comment>
<dbReference type="OrthoDB" id="263773at2"/>
<dbReference type="Gene3D" id="2.30.110.20">
    <property type="entry name" value="Hcp1-like"/>
    <property type="match status" value="1"/>
</dbReference>
<evidence type="ECO:0008006" key="4">
    <source>
        <dbReference type="Google" id="ProtNLM"/>
    </source>
</evidence>
<evidence type="ECO:0000256" key="1">
    <source>
        <dbReference type="SAM" id="SignalP"/>
    </source>
</evidence>
<reference evidence="2 3" key="1">
    <citation type="submission" date="2019-02" db="EMBL/GenBank/DDBJ databases">
        <title>Deep-cultivation of Planctomycetes and their phenomic and genomic characterization uncovers novel biology.</title>
        <authorList>
            <person name="Wiegand S."/>
            <person name="Jogler M."/>
            <person name="Boedeker C."/>
            <person name="Pinto D."/>
            <person name="Vollmers J."/>
            <person name="Rivas-Marin E."/>
            <person name="Kohn T."/>
            <person name="Peeters S.H."/>
            <person name="Heuer A."/>
            <person name="Rast P."/>
            <person name="Oberbeckmann S."/>
            <person name="Bunk B."/>
            <person name="Jeske O."/>
            <person name="Meyerdierks A."/>
            <person name="Storesund J.E."/>
            <person name="Kallscheuer N."/>
            <person name="Luecker S."/>
            <person name="Lage O.M."/>
            <person name="Pohl T."/>
            <person name="Merkel B.J."/>
            <person name="Hornburger P."/>
            <person name="Mueller R.-W."/>
            <person name="Bruemmer F."/>
            <person name="Labrenz M."/>
            <person name="Spormann A.M."/>
            <person name="Op Den Camp H."/>
            <person name="Overmann J."/>
            <person name="Amann R."/>
            <person name="Jetten M.S.M."/>
            <person name="Mascher T."/>
            <person name="Medema M.H."/>
            <person name="Devos D.P."/>
            <person name="Kaster A.-K."/>
            <person name="Ovreas L."/>
            <person name="Rohde M."/>
            <person name="Galperin M.Y."/>
            <person name="Jogler C."/>
        </authorList>
    </citation>
    <scope>NUCLEOTIDE SEQUENCE [LARGE SCALE GENOMIC DNA]</scope>
    <source>
        <strain evidence="2 3">KOR34</strain>
    </source>
</reference>
<dbReference type="Proteomes" id="UP000316714">
    <property type="component" value="Unassembled WGS sequence"/>
</dbReference>
<dbReference type="Pfam" id="PF05638">
    <property type="entry name" value="T6SS_HCP"/>
    <property type="match status" value="1"/>
</dbReference>
<evidence type="ECO:0000313" key="2">
    <source>
        <dbReference type="EMBL" id="TWT32424.1"/>
    </source>
</evidence>
<name>A0A5C5V1E0_9BACT</name>
<sequence precursor="true">MRRLRLPTRLLLGFLAPLFCHAAAEGQIAMRLVDQPVAGDFDVPGWKDWLTLHSVGASITRDPPEGGKGGTEDINIGVGELEGLSLTKPTGAGSATLFQHALNGNSLGDVLVFYLTQGEKGLEPMAAWKLDRAFVFDYSTQSSAAGLNDAFTLAFNKIAFGVANDSGGYDFASWDLTKNTPWTDHGLAGDLNAAPKSLSLAGDFNFDGAVDAADYTVWRDGLGAPYPLSAYDDWRDNYGAAASAATPATAPEPAAAALAAVLFLAGLGGVAARAAPCLSGSRPKRT</sequence>
<dbReference type="RefSeq" id="WP_146567776.1">
    <property type="nucleotide sequence ID" value="NZ_SIHJ01000003.1"/>
</dbReference>
<dbReference type="AlphaFoldDB" id="A0A5C5V1E0"/>
<organism evidence="2 3">
    <name type="scientific">Posidoniimonas corsicana</name>
    <dbReference type="NCBI Taxonomy" id="1938618"/>
    <lineage>
        <taxon>Bacteria</taxon>
        <taxon>Pseudomonadati</taxon>
        <taxon>Planctomycetota</taxon>
        <taxon>Planctomycetia</taxon>
        <taxon>Pirellulales</taxon>
        <taxon>Lacipirellulaceae</taxon>
        <taxon>Posidoniimonas</taxon>
    </lineage>
</organism>
<accession>A0A5C5V1E0</accession>
<gene>
    <name evidence="2" type="ORF">KOR34_41870</name>
</gene>
<feature type="chain" id="PRO_5022879773" description="PEP-CTERM protein-sorting domain-containing protein" evidence="1">
    <location>
        <begin position="23"/>
        <end position="286"/>
    </location>
</feature>
<dbReference type="SUPFAM" id="SSF141452">
    <property type="entry name" value="Hcp1-like"/>
    <property type="match status" value="1"/>
</dbReference>
<keyword evidence="3" id="KW-1185">Reference proteome</keyword>
<feature type="signal peptide" evidence="1">
    <location>
        <begin position="1"/>
        <end position="22"/>
    </location>
</feature>
<evidence type="ECO:0000313" key="3">
    <source>
        <dbReference type="Proteomes" id="UP000316714"/>
    </source>
</evidence>
<dbReference type="InterPro" id="IPR036624">
    <property type="entry name" value="Hcp1-lik_sf"/>
</dbReference>
<dbReference type="InterPro" id="IPR008514">
    <property type="entry name" value="T6SS_Hcp"/>
</dbReference>